<proteinExistence type="predicted"/>
<dbReference type="PROSITE" id="PS50123">
    <property type="entry name" value="CHER"/>
    <property type="match status" value="1"/>
</dbReference>
<dbReference type="InterPro" id="IPR000780">
    <property type="entry name" value="CheR_MeTrfase"/>
</dbReference>
<dbReference type="InterPro" id="IPR022642">
    <property type="entry name" value="CheR_C"/>
</dbReference>
<dbReference type="InterPro" id="IPR029063">
    <property type="entry name" value="SAM-dependent_MTases_sf"/>
</dbReference>
<evidence type="ECO:0000313" key="2">
    <source>
        <dbReference type="EMBL" id="VAX21606.1"/>
    </source>
</evidence>
<dbReference type="PANTHER" id="PTHR24422:SF10">
    <property type="entry name" value="CHEMOTAXIS PROTEIN METHYLTRANSFERASE 2"/>
    <property type="match status" value="1"/>
</dbReference>
<feature type="domain" description="CheR-type methyltransferase" evidence="1">
    <location>
        <begin position="173"/>
        <end position="348"/>
    </location>
</feature>
<name>A0A3B1BTH5_9ZZZZ</name>
<dbReference type="PRINTS" id="PR00996">
    <property type="entry name" value="CHERMTFRASE"/>
</dbReference>
<reference evidence="2" key="1">
    <citation type="submission" date="2018-06" db="EMBL/GenBank/DDBJ databases">
        <authorList>
            <person name="Zhirakovskaya E."/>
        </authorList>
    </citation>
    <scope>NUCLEOTIDE SEQUENCE</scope>
</reference>
<sequence length="372" mass="41812">MIRYKPLATDNIRASGGKGSNILLGSTGISADLGPNPALVLRSTDGKMGAVMFVEETGADFGKSAKETLAKCLLKLKTGGSEKGLLEGAVVGGSDSAQWKIPRLTQIVRAESIPLKEYDLNGSYYRKIYFEPRTGALSVFKEEINPNHCNPASANLSLEDGARGFKEGQASGVVANATRFFRQKTTFTALRELIVPEHIRLTPNEPLNVWCAACSNGVEAYSYAMYIHRLLTRVKTGLSFKVFATDINQHLVETAEQGEYEVSDGDLRDYRPYFERYGRLDGNRLLFGDEIRRYLNFRTFNIKNRPRKRKFHMIICANVFQYYQDDAREHFLQNFVEASTNPGYIFVGPMNPKTIRRLGLSNLLEYKMLRAD</sequence>
<dbReference type="PANTHER" id="PTHR24422">
    <property type="entry name" value="CHEMOTAXIS PROTEIN METHYLTRANSFERASE"/>
    <property type="match status" value="1"/>
</dbReference>
<dbReference type="SMART" id="SM00138">
    <property type="entry name" value="MeTrc"/>
    <property type="match status" value="1"/>
</dbReference>
<accession>A0A3B1BTH5</accession>
<protein>
    <recommendedName>
        <fullName evidence="1">CheR-type methyltransferase domain-containing protein</fullName>
    </recommendedName>
</protein>
<gene>
    <name evidence="2" type="ORF">MNBD_NITROSPINAE03-1178</name>
</gene>
<dbReference type="Pfam" id="PF01739">
    <property type="entry name" value="CheR"/>
    <property type="match status" value="1"/>
</dbReference>
<dbReference type="GO" id="GO:0008757">
    <property type="term" value="F:S-adenosylmethionine-dependent methyltransferase activity"/>
    <property type="evidence" value="ECO:0007669"/>
    <property type="project" value="InterPro"/>
</dbReference>
<dbReference type="AlphaFoldDB" id="A0A3B1BTH5"/>
<dbReference type="InterPro" id="IPR050903">
    <property type="entry name" value="Bact_Chemotaxis_MeTrfase"/>
</dbReference>
<evidence type="ECO:0000259" key="1">
    <source>
        <dbReference type="PROSITE" id="PS50123"/>
    </source>
</evidence>
<dbReference type="Gene3D" id="3.40.50.150">
    <property type="entry name" value="Vaccinia Virus protein VP39"/>
    <property type="match status" value="1"/>
</dbReference>
<dbReference type="EMBL" id="UOGB01000210">
    <property type="protein sequence ID" value="VAX21606.1"/>
    <property type="molecule type" value="Genomic_DNA"/>
</dbReference>
<organism evidence="2">
    <name type="scientific">hydrothermal vent metagenome</name>
    <dbReference type="NCBI Taxonomy" id="652676"/>
    <lineage>
        <taxon>unclassified sequences</taxon>
        <taxon>metagenomes</taxon>
        <taxon>ecological metagenomes</taxon>
    </lineage>
</organism>
<dbReference type="SUPFAM" id="SSF53335">
    <property type="entry name" value="S-adenosyl-L-methionine-dependent methyltransferases"/>
    <property type="match status" value="1"/>
</dbReference>